<dbReference type="InterPro" id="IPR049450">
    <property type="entry name" value="ACOT8-like_C"/>
</dbReference>
<dbReference type="InterPro" id="IPR042171">
    <property type="entry name" value="Acyl-CoA_hotdog"/>
</dbReference>
<sequence length="266" mass="28399">MSALSRLLTVAPDQSGGFVGEASGPPDKRAYGGHLAAQAMAAACHTVDADKAPTGLHVQFLRGGDAGAPVHYEVDHVYDGRTTASRRVLARQDERLLTTATISFSAAADGPEHAAQATTSGEPEQLPATGPIGPAPSLPLDEIDIRYEDDRSTGEFVRRLWWRITAPLDGPAWVGACAAVYVTDIYGIDPVLQVHGHSMVDRSHRTATTDSSIWFHRPIDAGQWNLLESRSPAAARGRGLVTLNLYDADKMLTATLVQEGLAIVRS</sequence>
<dbReference type="PANTHER" id="PTHR11066:SF34">
    <property type="entry name" value="ACYL-COENZYME A THIOESTERASE 8"/>
    <property type="match status" value="1"/>
</dbReference>
<dbReference type="PANTHER" id="PTHR11066">
    <property type="entry name" value="ACYL-COA THIOESTERASE"/>
    <property type="match status" value="1"/>
</dbReference>
<feature type="region of interest" description="Disordered" evidence="3">
    <location>
        <begin position="108"/>
        <end position="139"/>
    </location>
</feature>
<dbReference type="Pfam" id="PF13622">
    <property type="entry name" value="4HBT_3"/>
    <property type="match status" value="1"/>
</dbReference>
<dbReference type="KEGG" id="maic:MAIC_55270"/>
<dbReference type="InterPro" id="IPR029069">
    <property type="entry name" value="HotDog_dom_sf"/>
</dbReference>
<dbReference type="InterPro" id="IPR049449">
    <property type="entry name" value="TesB_ACOT8-like_N"/>
</dbReference>
<comment type="similarity">
    <text evidence="1">Belongs to the C/M/P thioester hydrolase family.</text>
</comment>
<dbReference type="GO" id="GO:0047617">
    <property type="term" value="F:fatty acyl-CoA hydrolase activity"/>
    <property type="evidence" value="ECO:0007669"/>
    <property type="project" value="InterPro"/>
</dbReference>
<dbReference type="CDD" id="cd03445">
    <property type="entry name" value="Thioesterase_II_repeat2"/>
    <property type="match status" value="1"/>
</dbReference>
<feature type="domain" description="Acyl-CoA thioesterase-like N-terminal HotDog" evidence="4">
    <location>
        <begin position="27"/>
        <end position="104"/>
    </location>
</feature>
<evidence type="ECO:0000256" key="3">
    <source>
        <dbReference type="SAM" id="MobiDB-lite"/>
    </source>
</evidence>
<accession>A0AAD1HSL8</accession>
<dbReference type="AlphaFoldDB" id="A0AAD1HSL8"/>
<dbReference type="InterPro" id="IPR003703">
    <property type="entry name" value="Acyl_CoA_thio"/>
</dbReference>
<dbReference type="GO" id="GO:0006637">
    <property type="term" value="P:acyl-CoA metabolic process"/>
    <property type="evidence" value="ECO:0007669"/>
    <property type="project" value="InterPro"/>
</dbReference>
<reference evidence="6 7" key="1">
    <citation type="journal article" date="2019" name="Emerg. Microbes Infect.">
        <title>Comprehensive subspecies identification of 175 nontuberculous mycobacteria species based on 7547 genomic profiles.</title>
        <authorList>
            <person name="Matsumoto Y."/>
            <person name="Kinjo T."/>
            <person name="Motooka D."/>
            <person name="Nabeya D."/>
            <person name="Jung N."/>
            <person name="Uechi K."/>
            <person name="Horii T."/>
            <person name="Iida T."/>
            <person name="Fujita J."/>
            <person name="Nakamura S."/>
        </authorList>
    </citation>
    <scope>NUCLEOTIDE SEQUENCE [LARGE SCALE GENOMIC DNA]</scope>
    <source>
        <strain evidence="6 7">JCM 6376</strain>
    </source>
</reference>
<organism evidence="6 7">
    <name type="scientific">Mycolicibacterium aichiense</name>
    <dbReference type="NCBI Taxonomy" id="1799"/>
    <lineage>
        <taxon>Bacteria</taxon>
        <taxon>Bacillati</taxon>
        <taxon>Actinomycetota</taxon>
        <taxon>Actinomycetes</taxon>
        <taxon>Mycobacteriales</taxon>
        <taxon>Mycobacteriaceae</taxon>
        <taxon>Mycolicibacterium</taxon>
    </lineage>
</organism>
<keyword evidence="7" id="KW-1185">Reference proteome</keyword>
<keyword evidence="2" id="KW-0378">Hydrolase</keyword>
<feature type="domain" description="Acyl-CoA thioesterase-like C-terminal" evidence="5">
    <location>
        <begin position="151"/>
        <end position="261"/>
    </location>
</feature>
<evidence type="ECO:0000313" key="7">
    <source>
        <dbReference type="Proteomes" id="UP000467327"/>
    </source>
</evidence>
<dbReference type="Gene3D" id="2.40.160.210">
    <property type="entry name" value="Acyl-CoA thioesterase, double hotdog domain"/>
    <property type="match status" value="1"/>
</dbReference>
<dbReference type="GO" id="GO:0009062">
    <property type="term" value="P:fatty acid catabolic process"/>
    <property type="evidence" value="ECO:0007669"/>
    <property type="project" value="TreeGrafter"/>
</dbReference>
<dbReference type="RefSeq" id="WP_115318048.1">
    <property type="nucleotide sequence ID" value="NZ_AP022561.1"/>
</dbReference>
<evidence type="ECO:0000313" key="6">
    <source>
        <dbReference type="EMBL" id="BBX10724.1"/>
    </source>
</evidence>
<name>A0AAD1HSL8_9MYCO</name>
<dbReference type="Proteomes" id="UP000467327">
    <property type="component" value="Chromosome"/>
</dbReference>
<dbReference type="CDD" id="cd03444">
    <property type="entry name" value="Thioesterase_II_repeat1"/>
    <property type="match status" value="1"/>
</dbReference>
<evidence type="ECO:0000256" key="1">
    <source>
        <dbReference type="ARBA" id="ARBA00006538"/>
    </source>
</evidence>
<evidence type="ECO:0000259" key="5">
    <source>
        <dbReference type="Pfam" id="PF20789"/>
    </source>
</evidence>
<evidence type="ECO:0000256" key="2">
    <source>
        <dbReference type="ARBA" id="ARBA00022801"/>
    </source>
</evidence>
<dbReference type="Pfam" id="PF20789">
    <property type="entry name" value="4HBT_3C"/>
    <property type="match status" value="1"/>
</dbReference>
<dbReference type="EMBL" id="AP022561">
    <property type="protein sequence ID" value="BBX10724.1"/>
    <property type="molecule type" value="Genomic_DNA"/>
</dbReference>
<dbReference type="SUPFAM" id="SSF54637">
    <property type="entry name" value="Thioesterase/thiol ester dehydrase-isomerase"/>
    <property type="match status" value="2"/>
</dbReference>
<protein>
    <submittedName>
        <fullName evidence="6">Acyl-CoA thioesterase II</fullName>
    </submittedName>
</protein>
<gene>
    <name evidence="6" type="ORF">MAIC_55270</name>
</gene>
<evidence type="ECO:0000259" key="4">
    <source>
        <dbReference type="Pfam" id="PF13622"/>
    </source>
</evidence>
<proteinExistence type="inferred from homology"/>